<organism evidence="2 3">
    <name type="scientific">Methylocaldum szegediense</name>
    <dbReference type="NCBI Taxonomy" id="73780"/>
    <lineage>
        <taxon>Bacteria</taxon>
        <taxon>Pseudomonadati</taxon>
        <taxon>Pseudomonadota</taxon>
        <taxon>Gammaproteobacteria</taxon>
        <taxon>Methylococcales</taxon>
        <taxon>Methylococcaceae</taxon>
        <taxon>Methylocaldum</taxon>
    </lineage>
</organism>
<accession>A0ABN8X272</accession>
<sequence>MKFPSRAIAFITLFAITGCAGLRSKQGAEHVPQVSGQKYTSYAFDDLLRFAGEIASMPAAERFSLCQDLLQRYRTDRSLGVRLHLLLVQTATEACGDVGSAAAIVDASMAELQDERLKLLLIYQKAILNRLDQEIERRKLSERKVFHTVSKQRKAHQRLKTRESELKKLQEKLDALKAIEQRLDEPGNGQ</sequence>
<dbReference type="EMBL" id="OX458333">
    <property type="protein sequence ID" value="CAI8828899.1"/>
    <property type="molecule type" value="Genomic_DNA"/>
</dbReference>
<keyword evidence="3" id="KW-1185">Reference proteome</keyword>
<feature type="coiled-coil region" evidence="1">
    <location>
        <begin position="152"/>
        <end position="182"/>
    </location>
</feature>
<gene>
    <name evidence="2" type="ORF">MSZNOR_2106</name>
</gene>
<dbReference type="PROSITE" id="PS51257">
    <property type="entry name" value="PROKAR_LIPOPROTEIN"/>
    <property type="match status" value="1"/>
</dbReference>
<name>A0ABN8X272_9GAMM</name>
<evidence type="ECO:0000256" key="1">
    <source>
        <dbReference type="SAM" id="Coils"/>
    </source>
</evidence>
<proteinExistence type="predicted"/>
<dbReference type="RefSeq" id="WP_156912894.1">
    <property type="nucleotide sequence ID" value="NZ_OX458333.1"/>
</dbReference>
<evidence type="ECO:0000313" key="3">
    <source>
        <dbReference type="Proteomes" id="UP001162030"/>
    </source>
</evidence>
<reference evidence="2 3" key="1">
    <citation type="submission" date="2023-03" db="EMBL/GenBank/DDBJ databases">
        <authorList>
            <person name="Pearce D."/>
        </authorList>
    </citation>
    <scope>NUCLEOTIDE SEQUENCE [LARGE SCALE GENOMIC DNA]</scope>
    <source>
        <strain evidence="2">Msz</strain>
    </source>
</reference>
<keyword evidence="1" id="KW-0175">Coiled coil</keyword>
<protein>
    <recommendedName>
        <fullName evidence="4">Lipoprotein</fullName>
    </recommendedName>
</protein>
<evidence type="ECO:0008006" key="4">
    <source>
        <dbReference type="Google" id="ProtNLM"/>
    </source>
</evidence>
<dbReference type="Proteomes" id="UP001162030">
    <property type="component" value="Chromosome"/>
</dbReference>
<evidence type="ECO:0000313" key="2">
    <source>
        <dbReference type="EMBL" id="CAI8828899.1"/>
    </source>
</evidence>